<keyword evidence="9" id="KW-1185">Reference proteome</keyword>
<dbReference type="GO" id="GO:0016020">
    <property type="term" value="C:membrane"/>
    <property type="evidence" value="ECO:0007669"/>
    <property type="project" value="UniProtKB-SubCell"/>
</dbReference>
<evidence type="ECO:0000256" key="3">
    <source>
        <dbReference type="ARBA" id="ARBA00022989"/>
    </source>
</evidence>
<evidence type="ECO:0000256" key="2">
    <source>
        <dbReference type="ARBA" id="ARBA00022692"/>
    </source>
</evidence>
<dbReference type="AlphaFoldDB" id="A0A1I4RXB7"/>
<comment type="subcellular location">
    <subcellularLocation>
        <location evidence="1">Membrane</location>
    </subcellularLocation>
</comment>
<dbReference type="RefSeq" id="WP_101290389.1">
    <property type="nucleotide sequence ID" value="NZ_FOUQ01000002.1"/>
</dbReference>
<evidence type="ECO:0000256" key="5">
    <source>
        <dbReference type="SAM" id="MobiDB-lite"/>
    </source>
</evidence>
<name>A0A1I4RXB7_9HYPH</name>
<dbReference type="Proteomes" id="UP000233491">
    <property type="component" value="Unassembled WGS sequence"/>
</dbReference>
<evidence type="ECO:0000313" key="8">
    <source>
        <dbReference type="EMBL" id="PKR87986.1"/>
    </source>
</evidence>
<feature type="region of interest" description="Disordered" evidence="5">
    <location>
        <begin position="460"/>
        <end position="556"/>
    </location>
</feature>
<keyword evidence="2 6" id="KW-0812">Transmembrane</keyword>
<feature type="domain" description="HemY N-terminal" evidence="7">
    <location>
        <begin position="28"/>
        <end position="132"/>
    </location>
</feature>
<dbReference type="InterPro" id="IPR010817">
    <property type="entry name" value="HemY_N"/>
</dbReference>
<accession>A0A1I4RXB7</accession>
<gene>
    <name evidence="8" type="ORF">CXZ10_16110</name>
</gene>
<keyword evidence="4 6" id="KW-0472">Membrane</keyword>
<proteinExistence type="predicted"/>
<dbReference type="InterPro" id="IPR011990">
    <property type="entry name" value="TPR-like_helical_dom_sf"/>
</dbReference>
<dbReference type="Gene3D" id="1.25.40.10">
    <property type="entry name" value="Tetratricopeptide repeat domain"/>
    <property type="match status" value="1"/>
</dbReference>
<dbReference type="InterPro" id="IPR016982">
    <property type="entry name" value="Mms48"/>
</dbReference>
<dbReference type="OrthoDB" id="9798343at2"/>
<evidence type="ECO:0000313" key="9">
    <source>
        <dbReference type="Proteomes" id="UP000233491"/>
    </source>
</evidence>
<reference evidence="8 9" key="1">
    <citation type="submission" date="2017-12" db="EMBL/GenBank/DDBJ databases">
        <title>Anaerobic carbon monoxide metabolism by Pleomorphomonas carboxyditropha sp. nov., a new mesophilic hydrogenogenic carboxidotroph.</title>
        <authorList>
            <person name="Esquivel-Elizondo S."/>
            <person name="Krajmalnik-Brown R."/>
        </authorList>
    </citation>
    <scope>NUCLEOTIDE SEQUENCE [LARGE SCALE GENOMIC DNA]</scope>
    <source>
        <strain evidence="8 9">R5-392</strain>
    </source>
</reference>
<evidence type="ECO:0000259" key="7">
    <source>
        <dbReference type="Pfam" id="PF07219"/>
    </source>
</evidence>
<feature type="transmembrane region" description="Helical" evidence="6">
    <location>
        <begin position="39"/>
        <end position="59"/>
    </location>
</feature>
<feature type="compositionally biased region" description="Basic and acidic residues" evidence="5">
    <location>
        <begin position="483"/>
        <end position="495"/>
    </location>
</feature>
<evidence type="ECO:0000256" key="1">
    <source>
        <dbReference type="ARBA" id="ARBA00004370"/>
    </source>
</evidence>
<sequence length="556" mass="59510">MIRILLSVAALFLAVLVFDWLGGVPVAVSVSWPGGAAAPPLRVVVVALLVLAIALLVIWKITSGLWRAPRGLRTYFAGRRRDRGYRALSRGMIAVGSGDYRLAQREASEANRFLESEPLVLLLAAQAAQLEGRSDAARQAFTRMLKAPETRLLGLRGLYIEATRAGEAAAARQFAAEAQKENPALPWAGAAMMDYLSADRNWGEALSVLDQNMAGRLVAKGDANRLRAVLLTARALEIEDGEPEKARAFALEAHKIAPDFVPAATVAARTLARQLDTRRAAKVLEATWKLNPHPDLAVAYLHLRPGDSARDRLKRAHMLENLKPVHPEGAVTVARAALDAREFTLAREALAKALRQAPTERVCLMMAELEESESGDIGRVREWLARAVRAPRDAAWTADGLVLDAWQPLSPLSGRLDAVEWRVPAERETGEAIEGEDLAVIAATPNPPVLQEVSPIVEAEEPPAAPPPVIEQDKPQQAVAAEPEDKPIATTEKAETPPAPILTVAPAKPATAEPPSPTAGGVAVDPLAVLPPPPDDPGPANGKGLTRSLTPQSPFS</sequence>
<evidence type="ECO:0000256" key="4">
    <source>
        <dbReference type="ARBA" id="ARBA00023136"/>
    </source>
</evidence>
<dbReference type="Pfam" id="PF07219">
    <property type="entry name" value="HemY_N"/>
    <property type="match status" value="1"/>
</dbReference>
<keyword evidence="3 6" id="KW-1133">Transmembrane helix</keyword>
<organism evidence="8 9">
    <name type="scientific">Pleomorphomonas diazotrophica</name>
    <dbReference type="NCBI Taxonomy" id="1166257"/>
    <lineage>
        <taxon>Bacteria</taxon>
        <taxon>Pseudomonadati</taxon>
        <taxon>Pseudomonadota</taxon>
        <taxon>Alphaproteobacteria</taxon>
        <taxon>Hyphomicrobiales</taxon>
        <taxon>Pleomorphomonadaceae</taxon>
        <taxon>Pleomorphomonas</taxon>
    </lineage>
</organism>
<comment type="caution">
    <text evidence="8">The sequence shown here is derived from an EMBL/GenBank/DDBJ whole genome shotgun (WGS) entry which is preliminary data.</text>
</comment>
<evidence type="ECO:0000256" key="6">
    <source>
        <dbReference type="SAM" id="Phobius"/>
    </source>
</evidence>
<dbReference type="PIRSF" id="PIRSF031802">
    <property type="entry name" value="UCP031802"/>
    <property type="match status" value="1"/>
</dbReference>
<dbReference type="EMBL" id="PJNW01000014">
    <property type="protein sequence ID" value="PKR87986.1"/>
    <property type="molecule type" value="Genomic_DNA"/>
</dbReference>
<feature type="compositionally biased region" description="Polar residues" evidence="5">
    <location>
        <begin position="547"/>
        <end position="556"/>
    </location>
</feature>
<protein>
    <submittedName>
        <fullName evidence="8">Heme biosynthesis protein HemY</fullName>
    </submittedName>
</protein>
<dbReference type="SUPFAM" id="SSF48452">
    <property type="entry name" value="TPR-like"/>
    <property type="match status" value="2"/>
</dbReference>